<gene>
    <name evidence="1" type="ORF">Lysil_2131</name>
</gene>
<proteinExistence type="predicted"/>
<protein>
    <submittedName>
        <fullName evidence="1">Uncharacterized protein</fullName>
    </submittedName>
</protein>
<keyword evidence="2" id="KW-1185">Reference proteome</keyword>
<dbReference type="AlphaFoldDB" id="A0A2K1PYT2"/>
<organism evidence="1 2">
    <name type="scientific">Solilutibacter silvestris</name>
    <dbReference type="NCBI Taxonomy" id="1645665"/>
    <lineage>
        <taxon>Bacteria</taxon>
        <taxon>Pseudomonadati</taxon>
        <taxon>Pseudomonadota</taxon>
        <taxon>Gammaproteobacteria</taxon>
        <taxon>Lysobacterales</taxon>
        <taxon>Lysobacteraceae</taxon>
        <taxon>Solilutibacter</taxon>
    </lineage>
</organism>
<dbReference type="Proteomes" id="UP000236220">
    <property type="component" value="Unassembled WGS sequence"/>
</dbReference>
<evidence type="ECO:0000313" key="1">
    <source>
        <dbReference type="EMBL" id="PNS07955.1"/>
    </source>
</evidence>
<accession>A0A2K1PYT2</accession>
<evidence type="ECO:0000313" key="2">
    <source>
        <dbReference type="Proteomes" id="UP000236220"/>
    </source>
</evidence>
<dbReference type="EMBL" id="NPZB01000002">
    <property type="protein sequence ID" value="PNS07955.1"/>
    <property type="molecule type" value="Genomic_DNA"/>
</dbReference>
<comment type="caution">
    <text evidence="1">The sequence shown here is derived from an EMBL/GenBank/DDBJ whole genome shotgun (WGS) entry which is preliminary data.</text>
</comment>
<reference evidence="1 2" key="1">
    <citation type="submission" date="2017-08" db="EMBL/GenBank/DDBJ databases">
        <title>Lysobacter sylvestris genome.</title>
        <authorList>
            <person name="Zhang D.-C."/>
            <person name="Albuquerque L."/>
            <person name="Franca L."/>
            <person name="Froufe H.J.C."/>
            <person name="Barroso C."/>
            <person name="Egas C."/>
            <person name="Da Costa M."/>
            <person name="Margesin R."/>
        </authorList>
    </citation>
    <scope>NUCLEOTIDE SEQUENCE [LARGE SCALE GENOMIC DNA]</scope>
    <source>
        <strain evidence="1 2">AM20-91</strain>
    </source>
</reference>
<name>A0A2K1PYT2_9GAMM</name>
<sequence length="68" mass="7845">MASRWRRASCLCSRSRHRQDARVEASIRFAVRWQAVQLRGQCAFFGIQRSVVVMAFHGFISSRNLSMA</sequence>